<dbReference type="InterPro" id="IPR026816">
    <property type="entry name" value="Flavodoxin_dom"/>
</dbReference>
<name>A0ABY4AUG6_9MICO</name>
<sequence length="173" mass="18889">MKSLVLYESMFGHTRRIADQIASALESFGEASTQSIETAGDDALDADLIVLGAPTHAHSLPSPRSRAEAADWAADPDRHLTLEHRLQDPGLREWLDALRRAPKAWAAFATRVDMPRILAGNGAAAIERRMRHFDVPPLLEGECFLVTLDDGELLVDELDRARAWGGALGRAAT</sequence>
<reference evidence="2 3" key="1">
    <citation type="submission" date="2022-03" db="EMBL/GenBank/DDBJ databases">
        <title>Agromyces sp. isolated from the gut of P. brevitarsis seulensis larvae.</title>
        <authorList>
            <person name="Won M."/>
            <person name="Kwon S.-W."/>
        </authorList>
    </citation>
    <scope>NUCLEOTIDE SEQUENCE [LARGE SCALE GENOMIC DNA]</scope>
    <source>
        <strain evidence="2 3">KACC 16215</strain>
    </source>
</reference>
<dbReference type="EMBL" id="CP094533">
    <property type="protein sequence ID" value="UOE26798.1"/>
    <property type="molecule type" value="Genomic_DNA"/>
</dbReference>
<protein>
    <submittedName>
        <fullName evidence="2">Flavodoxin domain-containing protein</fullName>
    </submittedName>
</protein>
<dbReference type="InterPro" id="IPR008254">
    <property type="entry name" value="Flavodoxin/NO_synth"/>
</dbReference>
<proteinExistence type="predicted"/>
<dbReference type="PROSITE" id="PS50902">
    <property type="entry name" value="FLAVODOXIN_LIKE"/>
    <property type="match status" value="1"/>
</dbReference>
<evidence type="ECO:0000313" key="2">
    <source>
        <dbReference type="EMBL" id="UOE26798.1"/>
    </source>
</evidence>
<organism evidence="2 3">
    <name type="scientific">Agromyces soli</name>
    <dbReference type="NCBI Taxonomy" id="659012"/>
    <lineage>
        <taxon>Bacteria</taxon>
        <taxon>Bacillati</taxon>
        <taxon>Actinomycetota</taxon>
        <taxon>Actinomycetes</taxon>
        <taxon>Micrococcales</taxon>
        <taxon>Microbacteriaceae</taxon>
        <taxon>Agromyces</taxon>
    </lineage>
</organism>
<dbReference type="InterPro" id="IPR001226">
    <property type="entry name" value="Flavodoxin_CS"/>
</dbReference>
<dbReference type="SUPFAM" id="SSF52218">
    <property type="entry name" value="Flavoproteins"/>
    <property type="match status" value="1"/>
</dbReference>
<dbReference type="InterPro" id="IPR029039">
    <property type="entry name" value="Flavoprotein-like_sf"/>
</dbReference>
<evidence type="ECO:0000313" key="3">
    <source>
        <dbReference type="Proteomes" id="UP000831304"/>
    </source>
</evidence>
<dbReference type="RefSeq" id="WP_243569608.1">
    <property type="nucleotide sequence ID" value="NZ_BAAARD010000003.1"/>
</dbReference>
<dbReference type="PROSITE" id="PS00201">
    <property type="entry name" value="FLAVODOXIN"/>
    <property type="match status" value="1"/>
</dbReference>
<accession>A0ABY4AUG6</accession>
<dbReference type="Proteomes" id="UP000831304">
    <property type="component" value="Chromosome"/>
</dbReference>
<gene>
    <name evidence="2" type="ORF">MTP13_03170</name>
</gene>
<evidence type="ECO:0000259" key="1">
    <source>
        <dbReference type="PROSITE" id="PS50902"/>
    </source>
</evidence>
<dbReference type="Gene3D" id="3.40.50.360">
    <property type="match status" value="1"/>
</dbReference>
<keyword evidence="3" id="KW-1185">Reference proteome</keyword>
<dbReference type="Pfam" id="PF12724">
    <property type="entry name" value="Flavodoxin_5"/>
    <property type="match status" value="1"/>
</dbReference>
<feature type="domain" description="Flavodoxin-like" evidence="1">
    <location>
        <begin position="3"/>
        <end position="169"/>
    </location>
</feature>